<dbReference type="KEGG" id="hro:HELRODRAFT_186116"/>
<feature type="transmembrane region" description="Helical" evidence="1">
    <location>
        <begin position="44"/>
        <end position="63"/>
    </location>
</feature>
<dbReference type="AlphaFoldDB" id="T1FNP1"/>
<dbReference type="OrthoDB" id="6157510at2759"/>
<dbReference type="EnsemblMetazoa" id="HelroT186116">
    <property type="protein sequence ID" value="HelroP186116"/>
    <property type="gene ID" value="HelroG186116"/>
</dbReference>
<feature type="transmembrane region" description="Helical" evidence="1">
    <location>
        <begin position="138"/>
        <end position="158"/>
    </location>
</feature>
<evidence type="ECO:0000256" key="1">
    <source>
        <dbReference type="SAM" id="Phobius"/>
    </source>
</evidence>
<dbReference type="PANTHER" id="PTHR33444">
    <property type="entry name" value="SI:DKEY-19B23.12-RELATED"/>
    <property type="match status" value="1"/>
</dbReference>
<dbReference type="InParanoid" id="T1FNP1"/>
<dbReference type="OMA" id="SCFNVEG"/>
<evidence type="ECO:0000313" key="4">
    <source>
        <dbReference type="Proteomes" id="UP000015101"/>
    </source>
</evidence>
<dbReference type="InterPro" id="IPR040350">
    <property type="entry name" value="TMEM272"/>
</dbReference>
<feature type="transmembrane region" description="Helical" evidence="1">
    <location>
        <begin position="100"/>
        <end position="118"/>
    </location>
</feature>
<keyword evidence="1" id="KW-0472">Membrane</keyword>
<feature type="transmembrane region" description="Helical" evidence="1">
    <location>
        <begin position="215"/>
        <end position="235"/>
    </location>
</feature>
<keyword evidence="1" id="KW-0812">Transmembrane</keyword>
<dbReference type="EMBL" id="AMQM01007456">
    <property type="status" value="NOT_ANNOTATED_CDS"/>
    <property type="molecule type" value="Genomic_DNA"/>
</dbReference>
<dbReference type="Proteomes" id="UP000015101">
    <property type="component" value="Unassembled WGS sequence"/>
</dbReference>
<dbReference type="STRING" id="6412.T1FNP1"/>
<dbReference type="PANTHER" id="PTHR33444:SF2">
    <property type="entry name" value="MARVEL DOMAIN-CONTAINING PROTEIN"/>
    <property type="match status" value="1"/>
</dbReference>
<evidence type="ECO:0000313" key="2">
    <source>
        <dbReference type="EMBL" id="ESN93316.1"/>
    </source>
</evidence>
<reference evidence="3" key="3">
    <citation type="submission" date="2015-06" db="UniProtKB">
        <authorList>
            <consortium name="EnsemblMetazoa"/>
        </authorList>
    </citation>
    <scope>IDENTIFICATION</scope>
</reference>
<reference evidence="2 4" key="2">
    <citation type="journal article" date="2013" name="Nature">
        <title>Insights into bilaterian evolution from three spiralian genomes.</title>
        <authorList>
            <person name="Simakov O."/>
            <person name="Marletaz F."/>
            <person name="Cho S.J."/>
            <person name="Edsinger-Gonzales E."/>
            <person name="Havlak P."/>
            <person name="Hellsten U."/>
            <person name="Kuo D.H."/>
            <person name="Larsson T."/>
            <person name="Lv J."/>
            <person name="Arendt D."/>
            <person name="Savage R."/>
            <person name="Osoegawa K."/>
            <person name="de Jong P."/>
            <person name="Grimwood J."/>
            <person name="Chapman J.A."/>
            <person name="Shapiro H."/>
            <person name="Aerts A."/>
            <person name="Otillar R.P."/>
            <person name="Terry A.Y."/>
            <person name="Boore J.L."/>
            <person name="Grigoriev I.V."/>
            <person name="Lindberg D.R."/>
            <person name="Seaver E.C."/>
            <person name="Weisblat D.A."/>
            <person name="Putnam N.H."/>
            <person name="Rokhsar D.S."/>
        </authorList>
    </citation>
    <scope>NUCLEOTIDE SEQUENCE</scope>
</reference>
<evidence type="ECO:0008006" key="5">
    <source>
        <dbReference type="Google" id="ProtNLM"/>
    </source>
</evidence>
<dbReference type="RefSeq" id="XP_009028590.1">
    <property type="nucleotide sequence ID" value="XM_009030342.1"/>
</dbReference>
<protein>
    <recommendedName>
        <fullName evidence="5">MARVEL domain-containing protein</fullName>
    </recommendedName>
</protein>
<accession>T1FNP1</accession>
<keyword evidence="4" id="KW-1185">Reference proteome</keyword>
<dbReference type="EMBL" id="KB097620">
    <property type="protein sequence ID" value="ESN93316.1"/>
    <property type="molecule type" value="Genomic_DNA"/>
</dbReference>
<organism evidence="3 4">
    <name type="scientific">Helobdella robusta</name>
    <name type="common">Californian leech</name>
    <dbReference type="NCBI Taxonomy" id="6412"/>
    <lineage>
        <taxon>Eukaryota</taxon>
        <taxon>Metazoa</taxon>
        <taxon>Spiralia</taxon>
        <taxon>Lophotrochozoa</taxon>
        <taxon>Annelida</taxon>
        <taxon>Clitellata</taxon>
        <taxon>Hirudinea</taxon>
        <taxon>Rhynchobdellida</taxon>
        <taxon>Glossiphoniidae</taxon>
        <taxon>Helobdella</taxon>
    </lineage>
</organism>
<feature type="transmembrane region" description="Helical" evidence="1">
    <location>
        <begin position="179"/>
        <end position="209"/>
    </location>
</feature>
<sequence length="268" mass="30754">MKVYEKMNTNTRERVDQNNPLLQPSACLQTPEKGLNFVRRVKGAYYRSSSFVDFFGKFALIVFETTGWILIASLLAIPVSMIVVGTLYLQQCKRQPYIPIYLVVGGCFGVVKNVLNLIQSWVNGCGHRTKEDVKTNPLAVVLSWFLLAWFITGSVWIYRIYNDFDIQDETSNRYCHPTLYLYSFWITTVTYAFTALACFGFCVITSLVLSFDSDASKASLMNCFGNILWILYWYFTRYEAVGWPGFKYRGNAARQRLSCAESDLQQTV</sequence>
<evidence type="ECO:0000313" key="3">
    <source>
        <dbReference type="EnsemblMetazoa" id="HelroP186116"/>
    </source>
</evidence>
<dbReference type="HOGENOM" id="CLU_1039299_0_0_1"/>
<dbReference type="eggNOG" id="ENOG502QSBX">
    <property type="taxonomic scope" value="Eukaryota"/>
</dbReference>
<gene>
    <name evidence="3" type="primary">20210438</name>
    <name evidence="2" type="ORF">HELRODRAFT_186116</name>
</gene>
<reference evidence="4" key="1">
    <citation type="submission" date="2012-12" db="EMBL/GenBank/DDBJ databases">
        <authorList>
            <person name="Hellsten U."/>
            <person name="Grimwood J."/>
            <person name="Chapman J.A."/>
            <person name="Shapiro H."/>
            <person name="Aerts A."/>
            <person name="Otillar R.P."/>
            <person name="Terry A.Y."/>
            <person name="Boore J.L."/>
            <person name="Simakov O."/>
            <person name="Marletaz F."/>
            <person name="Cho S.-J."/>
            <person name="Edsinger-Gonzales E."/>
            <person name="Havlak P."/>
            <person name="Kuo D.-H."/>
            <person name="Larsson T."/>
            <person name="Lv J."/>
            <person name="Arendt D."/>
            <person name="Savage R."/>
            <person name="Osoegawa K."/>
            <person name="de Jong P."/>
            <person name="Lindberg D.R."/>
            <person name="Seaver E.C."/>
            <person name="Weisblat D.A."/>
            <person name="Putnam N.H."/>
            <person name="Grigoriev I.V."/>
            <person name="Rokhsar D.S."/>
        </authorList>
    </citation>
    <scope>NUCLEOTIDE SEQUENCE</scope>
</reference>
<keyword evidence="1" id="KW-1133">Transmembrane helix</keyword>
<dbReference type="CTD" id="20210438"/>
<dbReference type="GeneID" id="20210438"/>
<name>T1FNP1_HELRO</name>
<proteinExistence type="predicted"/>
<feature type="transmembrane region" description="Helical" evidence="1">
    <location>
        <begin position="69"/>
        <end position="88"/>
    </location>
</feature>